<evidence type="ECO:0000313" key="5">
    <source>
        <dbReference type="Proteomes" id="UP001412067"/>
    </source>
</evidence>
<comment type="caution">
    <text evidence="4">The sequence shown here is derived from an EMBL/GenBank/DDBJ whole genome shotgun (WGS) entry which is preliminary data.</text>
</comment>
<dbReference type="Pfam" id="PF00069">
    <property type="entry name" value="Pkinase"/>
    <property type="match status" value="1"/>
</dbReference>
<dbReference type="GO" id="GO:0016301">
    <property type="term" value="F:kinase activity"/>
    <property type="evidence" value="ECO:0007669"/>
    <property type="project" value="UniProtKB-KW"/>
</dbReference>
<keyword evidence="5" id="KW-1185">Reference proteome</keyword>
<keyword evidence="2" id="KW-0067">ATP-binding</keyword>
<feature type="binding site" evidence="2">
    <location>
        <position position="45"/>
    </location>
    <ligand>
        <name>ATP</name>
        <dbReference type="ChEBI" id="CHEBI:30616"/>
    </ligand>
</feature>
<accession>A0ABR2LKQ7</accession>
<dbReference type="Proteomes" id="UP001412067">
    <property type="component" value="Unassembled WGS sequence"/>
</dbReference>
<dbReference type="EMBL" id="JBBWWR010000018">
    <property type="protein sequence ID" value="KAK8943662.1"/>
    <property type="molecule type" value="Genomic_DNA"/>
</dbReference>
<dbReference type="PROSITE" id="PS00107">
    <property type="entry name" value="PROTEIN_KINASE_ATP"/>
    <property type="match status" value="1"/>
</dbReference>
<dbReference type="InterPro" id="IPR011009">
    <property type="entry name" value="Kinase-like_dom_sf"/>
</dbReference>
<dbReference type="Gene3D" id="3.30.200.20">
    <property type="entry name" value="Phosphorylase Kinase, domain 1"/>
    <property type="match status" value="1"/>
</dbReference>
<name>A0ABR2LKQ7_9ASPA</name>
<dbReference type="PANTHER" id="PTHR48014:SF10">
    <property type="entry name" value="PROTEIN KINASE SUPERFAMILY PROTEIN"/>
    <property type="match status" value="1"/>
</dbReference>
<evidence type="ECO:0000313" key="4">
    <source>
        <dbReference type="EMBL" id="KAK8943662.1"/>
    </source>
</evidence>
<keyword evidence="4" id="KW-0418">Kinase</keyword>
<dbReference type="InterPro" id="IPR017441">
    <property type="entry name" value="Protein_kinase_ATP_BS"/>
</dbReference>
<dbReference type="PANTHER" id="PTHR48014">
    <property type="entry name" value="SERINE/THREONINE-PROTEIN KINASE FRAY2"/>
    <property type="match status" value="1"/>
</dbReference>
<feature type="domain" description="Protein kinase" evidence="3">
    <location>
        <begin position="16"/>
        <end position="251"/>
    </location>
</feature>
<keyword evidence="2" id="KW-0547">Nucleotide-binding</keyword>
<protein>
    <submittedName>
        <fullName evidence="4">CBL-interacting serine/threonine-protein kinase 26</fullName>
    </submittedName>
</protein>
<keyword evidence="4" id="KW-0808">Transferase</keyword>
<sequence>MGHEIEKRFPASAKDYQLFEEVGEGVSATVYRALCIPLNEEVAIKVLDLERCNNDLDDIKREVQTMRIINHPNVVQAYCSFPAGQKLWIVMPYMAGGSCLHIMKYAHPDGFEEPVIATVLYEILKALIYLHSEGHIHRDVKYMTNTSKHTVLTELSPPVLAFSEVHELLPEIPKLDSGIGKHRKVSEINKYYLSSDISLTSNRLGRRTAAPGSVGERSRRRRYLTLGAARGGRPLLDAAGGCSWCNTVRWR</sequence>
<evidence type="ECO:0000256" key="2">
    <source>
        <dbReference type="PROSITE-ProRule" id="PRU10141"/>
    </source>
</evidence>
<dbReference type="InterPro" id="IPR047173">
    <property type="entry name" value="STRAD_A/B-like"/>
</dbReference>
<dbReference type="SUPFAM" id="SSF56112">
    <property type="entry name" value="Protein kinase-like (PK-like)"/>
    <property type="match status" value="1"/>
</dbReference>
<gene>
    <name evidence="4" type="primary">CIPK26</name>
    <name evidence="4" type="ORF">KSP40_PGU016106</name>
</gene>
<evidence type="ECO:0000256" key="1">
    <source>
        <dbReference type="ARBA" id="ARBA00008874"/>
    </source>
</evidence>
<reference evidence="4 5" key="1">
    <citation type="journal article" date="2022" name="Nat. Plants">
        <title>Genomes of leafy and leafless Platanthera orchids illuminate the evolution of mycoheterotrophy.</title>
        <authorList>
            <person name="Li M.H."/>
            <person name="Liu K.W."/>
            <person name="Li Z."/>
            <person name="Lu H.C."/>
            <person name="Ye Q.L."/>
            <person name="Zhang D."/>
            <person name="Wang J.Y."/>
            <person name="Li Y.F."/>
            <person name="Zhong Z.M."/>
            <person name="Liu X."/>
            <person name="Yu X."/>
            <person name="Liu D.K."/>
            <person name="Tu X.D."/>
            <person name="Liu B."/>
            <person name="Hao Y."/>
            <person name="Liao X.Y."/>
            <person name="Jiang Y.T."/>
            <person name="Sun W.H."/>
            <person name="Chen J."/>
            <person name="Chen Y.Q."/>
            <person name="Ai Y."/>
            <person name="Zhai J.W."/>
            <person name="Wu S.S."/>
            <person name="Zhou Z."/>
            <person name="Hsiao Y.Y."/>
            <person name="Wu W.L."/>
            <person name="Chen Y.Y."/>
            <person name="Lin Y.F."/>
            <person name="Hsu J.L."/>
            <person name="Li C.Y."/>
            <person name="Wang Z.W."/>
            <person name="Zhao X."/>
            <person name="Zhong W.Y."/>
            <person name="Ma X.K."/>
            <person name="Ma L."/>
            <person name="Huang J."/>
            <person name="Chen G.Z."/>
            <person name="Huang M.Z."/>
            <person name="Huang L."/>
            <person name="Peng D.H."/>
            <person name="Luo Y.B."/>
            <person name="Zou S.Q."/>
            <person name="Chen S.P."/>
            <person name="Lan S."/>
            <person name="Tsai W.C."/>
            <person name="Van de Peer Y."/>
            <person name="Liu Z.J."/>
        </authorList>
    </citation>
    <scope>NUCLEOTIDE SEQUENCE [LARGE SCALE GENOMIC DNA]</scope>
    <source>
        <strain evidence="4">Lor288</strain>
    </source>
</reference>
<comment type="similarity">
    <text evidence="1">Belongs to the protein kinase superfamily. STE Ser/Thr protein kinase family. STE20 subfamily.</text>
</comment>
<dbReference type="PROSITE" id="PS50011">
    <property type="entry name" value="PROTEIN_KINASE_DOM"/>
    <property type="match status" value="1"/>
</dbReference>
<evidence type="ECO:0000259" key="3">
    <source>
        <dbReference type="PROSITE" id="PS50011"/>
    </source>
</evidence>
<dbReference type="InterPro" id="IPR000719">
    <property type="entry name" value="Prot_kinase_dom"/>
</dbReference>
<organism evidence="4 5">
    <name type="scientific">Platanthera guangdongensis</name>
    <dbReference type="NCBI Taxonomy" id="2320717"/>
    <lineage>
        <taxon>Eukaryota</taxon>
        <taxon>Viridiplantae</taxon>
        <taxon>Streptophyta</taxon>
        <taxon>Embryophyta</taxon>
        <taxon>Tracheophyta</taxon>
        <taxon>Spermatophyta</taxon>
        <taxon>Magnoliopsida</taxon>
        <taxon>Liliopsida</taxon>
        <taxon>Asparagales</taxon>
        <taxon>Orchidaceae</taxon>
        <taxon>Orchidoideae</taxon>
        <taxon>Orchideae</taxon>
        <taxon>Orchidinae</taxon>
        <taxon>Platanthera</taxon>
    </lineage>
</organism>
<dbReference type="Gene3D" id="1.10.510.10">
    <property type="entry name" value="Transferase(Phosphotransferase) domain 1"/>
    <property type="match status" value="1"/>
</dbReference>
<proteinExistence type="inferred from homology"/>